<evidence type="ECO:0000313" key="3">
    <source>
        <dbReference type="WBParaSite" id="ALUE_0000901101-mRNA-1"/>
    </source>
</evidence>
<feature type="compositionally biased region" description="Basic and acidic residues" evidence="1">
    <location>
        <begin position="1"/>
        <end position="28"/>
    </location>
</feature>
<accession>A0A0M3HZB3</accession>
<evidence type="ECO:0000313" key="2">
    <source>
        <dbReference type="Proteomes" id="UP000036681"/>
    </source>
</evidence>
<dbReference type="WBParaSite" id="ALUE_0000901101-mRNA-1">
    <property type="protein sequence ID" value="ALUE_0000901101-mRNA-1"/>
    <property type="gene ID" value="ALUE_0000901101"/>
</dbReference>
<sequence length="68" mass="7627">MKDSSSNLRDETKPDTRLIARMTQERKSRREKKSGAAAQQLVLLRDVEIVSAEKIPSPNSLAEEEGDD</sequence>
<name>A0A0M3HZB3_ASCLU</name>
<protein>
    <submittedName>
        <fullName evidence="3">IBB domain-containing protein</fullName>
    </submittedName>
</protein>
<feature type="region of interest" description="Disordered" evidence="1">
    <location>
        <begin position="1"/>
        <end position="38"/>
    </location>
</feature>
<dbReference type="Proteomes" id="UP000036681">
    <property type="component" value="Unplaced"/>
</dbReference>
<dbReference type="AlphaFoldDB" id="A0A0M3HZB3"/>
<organism evidence="2 3">
    <name type="scientific">Ascaris lumbricoides</name>
    <name type="common">Giant roundworm</name>
    <dbReference type="NCBI Taxonomy" id="6252"/>
    <lineage>
        <taxon>Eukaryota</taxon>
        <taxon>Metazoa</taxon>
        <taxon>Ecdysozoa</taxon>
        <taxon>Nematoda</taxon>
        <taxon>Chromadorea</taxon>
        <taxon>Rhabditida</taxon>
        <taxon>Spirurina</taxon>
        <taxon>Ascaridomorpha</taxon>
        <taxon>Ascaridoidea</taxon>
        <taxon>Ascarididae</taxon>
        <taxon>Ascaris</taxon>
    </lineage>
</organism>
<reference evidence="3" key="1">
    <citation type="submission" date="2017-02" db="UniProtKB">
        <authorList>
            <consortium name="WormBaseParasite"/>
        </authorList>
    </citation>
    <scope>IDENTIFICATION</scope>
</reference>
<proteinExistence type="predicted"/>
<keyword evidence="2" id="KW-1185">Reference proteome</keyword>
<evidence type="ECO:0000256" key="1">
    <source>
        <dbReference type="SAM" id="MobiDB-lite"/>
    </source>
</evidence>